<accession>L7JSX5</accession>
<evidence type="ECO:0000256" key="1">
    <source>
        <dbReference type="SAM" id="Phobius"/>
    </source>
</evidence>
<dbReference type="AlphaFoldDB" id="L7JSX5"/>
<reference evidence="2 3" key="1">
    <citation type="journal article" date="2012" name="PLoS Pathog.">
        <title>The genome of the obligate intracellular parasite Trachipleistophora hominis: new insights into microsporidian genome dynamics and reductive evolution.</title>
        <authorList>
            <person name="Heinz E."/>
            <person name="Williams T.A."/>
            <person name="Nakjang S."/>
            <person name="Noel C.J."/>
            <person name="Swan D.C."/>
            <person name="Goldberg A.V."/>
            <person name="Harris S.R."/>
            <person name="Weinmaier T."/>
            <person name="Markert S."/>
            <person name="Becher D."/>
            <person name="Bernhardt J."/>
            <person name="Dagan T."/>
            <person name="Hacker C."/>
            <person name="Lucocq J.M."/>
            <person name="Schweder T."/>
            <person name="Rattei T."/>
            <person name="Hall N."/>
            <person name="Hirt R.P."/>
            <person name="Embley T.M."/>
        </authorList>
    </citation>
    <scope>NUCLEOTIDE SEQUENCE [LARGE SCALE GENOMIC DNA]</scope>
</reference>
<keyword evidence="3" id="KW-1185">Reference proteome</keyword>
<dbReference type="VEuPathDB" id="MicrosporidiaDB:THOM_2491"/>
<keyword evidence="1" id="KW-1133">Transmembrane helix</keyword>
<sequence length="613" mass="71229">MGSLEITFNDLKIYCDATCTLSIKKLSISGQVIIKGASSLIKSILIDVLRTGKSKHDNIKVTGSLQMNNHKLSLDFLEKLIPSHIKCTYCYTTLSKLRFIYNFTKTHVKLQPERILKDLLLPDKCIAHLTTDELWAFSIACNIIHGHKIIVAANIKPTFFYLNAMDKMMYYTTLMPLVIIFDHSGEEMCLGSSFYLLKKINIMEYKLICLDHDSDSDEYTVIYMGKQIYDQVMEEKAAKCMDSNAFFENVLSDELKNPLIINERSKNKQLSMTKRTFNVNFYRIDFKTIRLINYLRFKEYLGNRCNLINQLVMLGILIMLFISKLFADEAQDEASRMACNLNFSLVKSFNWLKRFLIDRYSQCCEISIGSDKAERLRMLLRAKKLLRDISEGKRLVGSDLNDNCIERIAKSVDLLTIRMLCLTVKQAVTNMRLSTSLFRTCVKYVVNNHNAFELLIIGCFVSTNTLRLINQEVDFNYRNNNLIYTPCTYFLSIIKFLVCDVCHNLINIIILFNKGHLLLQILNFSFLCTFIAVTKYSIILLVIFNVIAFSTSFDSIDFLREYPILFFVRKINPFFISKEIFSPSQLSIWHSFWYLLRFYVVSFLIAIYKFSKA</sequence>
<dbReference type="OrthoDB" id="10327899at2759"/>
<dbReference type="HOGENOM" id="CLU_445642_0_0_1"/>
<name>L7JSX5_TRAHO</name>
<evidence type="ECO:0000313" key="2">
    <source>
        <dbReference type="EMBL" id="ELQ74578.1"/>
    </source>
</evidence>
<keyword evidence="1" id="KW-0812">Transmembrane</keyword>
<protein>
    <submittedName>
        <fullName evidence="2">Putative transporter</fullName>
    </submittedName>
</protein>
<evidence type="ECO:0000313" key="3">
    <source>
        <dbReference type="Proteomes" id="UP000011185"/>
    </source>
</evidence>
<gene>
    <name evidence="2" type="ORF">THOM_2491</name>
</gene>
<proteinExistence type="predicted"/>
<organism evidence="2 3">
    <name type="scientific">Trachipleistophora hominis</name>
    <name type="common">Microsporidian parasite</name>
    <dbReference type="NCBI Taxonomy" id="72359"/>
    <lineage>
        <taxon>Eukaryota</taxon>
        <taxon>Fungi</taxon>
        <taxon>Fungi incertae sedis</taxon>
        <taxon>Microsporidia</taxon>
        <taxon>Pleistophoridae</taxon>
        <taxon>Trachipleistophora</taxon>
    </lineage>
</organism>
<dbReference type="Proteomes" id="UP000011185">
    <property type="component" value="Unassembled WGS sequence"/>
</dbReference>
<feature type="transmembrane region" description="Helical" evidence="1">
    <location>
        <begin position="592"/>
        <end position="610"/>
    </location>
</feature>
<feature type="transmembrane region" description="Helical" evidence="1">
    <location>
        <begin position="489"/>
        <end position="512"/>
    </location>
</feature>
<keyword evidence="1" id="KW-0472">Membrane</keyword>
<dbReference type="InParanoid" id="L7JSX5"/>
<dbReference type="EMBL" id="JH994035">
    <property type="protein sequence ID" value="ELQ74578.1"/>
    <property type="molecule type" value="Genomic_DNA"/>
</dbReference>
<feature type="transmembrane region" description="Helical" evidence="1">
    <location>
        <begin position="524"/>
        <end position="549"/>
    </location>
</feature>
<dbReference type="OMA" id="QCCEISI"/>